<dbReference type="Gene3D" id="3.40.630.30">
    <property type="match status" value="1"/>
</dbReference>
<name>A0A545AW45_9ACTN</name>
<dbReference type="OrthoDB" id="5187710at2"/>
<dbReference type="InterPro" id="IPR000182">
    <property type="entry name" value="GNAT_dom"/>
</dbReference>
<feature type="domain" description="N-acetyltransferase" evidence="1">
    <location>
        <begin position="18"/>
        <end position="165"/>
    </location>
</feature>
<gene>
    <name evidence="2" type="ORF">FL583_07335</name>
</gene>
<sequence length="168" mass="18516">MANEDRSATTLLPLQPGYSIRHCERKDIDAVTVVEREAFAGKTLYPDFFFAQTLDINPEGFFVAHYDELVVGYVIAALGQGTGKGWIQSLGVVPAHRRRGVGSNLTAHAEKFMVGQGQKESVLTVDPDNDVALRLYRRLGYTQIEMLSGHFGKDGDRLLMGLTLEGSE</sequence>
<dbReference type="GO" id="GO:0016747">
    <property type="term" value="F:acyltransferase activity, transferring groups other than amino-acyl groups"/>
    <property type="evidence" value="ECO:0007669"/>
    <property type="project" value="InterPro"/>
</dbReference>
<dbReference type="CDD" id="cd04301">
    <property type="entry name" value="NAT_SF"/>
    <property type="match status" value="1"/>
</dbReference>
<dbReference type="AlphaFoldDB" id="A0A545AW45"/>
<dbReference type="InParanoid" id="A0A545AW45"/>
<dbReference type="RefSeq" id="WP_142703716.1">
    <property type="nucleotide sequence ID" value="NZ_VIRS01000004.1"/>
</dbReference>
<keyword evidence="2" id="KW-0808">Transferase</keyword>
<comment type="caution">
    <text evidence="2">The sequence shown here is derived from an EMBL/GenBank/DDBJ whole genome shotgun (WGS) entry which is preliminary data.</text>
</comment>
<dbReference type="PROSITE" id="PS51186">
    <property type="entry name" value="GNAT"/>
    <property type="match status" value="1"/>
</dbReference>
<dbReference type="Pfam" id="PF00583">
    <property type="entry name" value="Acetyltransf_1"/>
    <property type="match status" value="1"/>
</dbReference>
<dbReference type="EMBL" id="VIRS01000004">
    <property type="protein sequence ID" value="TQS45543.1"/>
    <property type="molecule type" value="Genomic_DNA"/>
</dbReference>
<evidence type="ECO:0000259" key="1">
    <source>
        <dbReference type="PROSITE" id="PS51186"/>
    </source>
</evidence>
<organism evidence="2 3">
    <name type="scientific">Cryptosporangium phraense</name>
    <dbReference type="NCBI Taxonomy" id="2593070"/>
    <lineage>
        <taxon>Bacteria</taxon>
        <taxon>Bacillati</taxon>
        <taxon>Actinomycetota</taxon>
        <taxon>Actinomycetes</taxon>
        <taxon>Cryptosporangiales</taxon>
        <taxon>Cryptosporangiaceae</taxon>
        <taxon>Cryptosporangium</taxon>
    </lineage>
</organism>
<dbReference type="SUPFAM" id="SSF55729">
    <property type="entry name" value="Acyl-CoA N-acyltransferases (Nat)"/>
    <property type="match status" value="1"/>
</dbReference>
<dbReference type="Proteomes" id="UP000317982">
    <property type="component" value="Unassembled WGS sequence"/>
</dbReference>
<dbReference type="InterPro" id="IPR016181">
    <property type="entry name" value="Acyl_CoA_acyltransferase"/>
</dbReference>
<dbReference type="PANTHER" id="PTHR43072">
    <property type="entry name" value="N-ACETYLTRANSFERASE"/>
    <property type="match status" value="1"/>
</dbReference>
<protein>
    <submittedName>
        <fullName evidence="2">GNAT family N-acetyltransferase</fullName>
    </submittedName>
</protein>
<keyword evidence="3" id="KW-1185">Reference proteome</keyword>
<evidence type="ECO:0000313" key="3">
    <source>
        <dbReference type="Proteomes" id="UP000317982"/>
    </source>
</evidence>
<accession>A0A545AW45</accession>
<evidence type="ECO:0000313" key="2">
    <source>
        <dbReference type="EMBL" id="TQS45543.1"/>
    </source>
</evidence>
<reference evidence="2 3" key="1">
    <citation type="submission" date="2019-07" db="EMBL/GenBank/DDBJ databases">
        <title>Cryptosporangium phraense sp. nov., isolated from plant litter.</title>
        <authorList>
            <person name="Suriyachadkun C."/>
        </authorList>
    </citation>
    <scope>NUCLEOTIDE SEQUENCE [LARGE SCALE GENOMIC DNA]</scope>
    <source>
        <strain evidence="2 3">A-T 5661</strain>
    </source>
</reference>
<proteinExistence type="predicted"/>